<evidence type="ECO:0000313" key="5">
    <source>
        <dbReference type="EMBL" id="KAE9129273.1"/>
    </source>
</evidence>
<dbReference type="Proteomes" id="UP000440367">
    <property type="component" value="Unassembled WGS sequence"/>
</dbReference>
<dbReference type="EMBL" id="QXFZ01001151">
    <property type="protein sequence ID" value="KAE9095907.1"/>
    <property type="molecule type" value="Genomic_DNA"/>
</dbReference>
<proteinExistence type="predicted"/>
<accession>A0A6A3XBK3</accession>
<dbReference type="OrthoDB" id="135597at2759"/>
<dbReference type="Proteomes" id="UP000440732">
    <property type="component" value="Unassembled WGS sequence"/>
</dbReference>
<evidence type="ECO:0000313" key="2">
    <source>
        <dbReference type="EMBL" id="KAE8996256.1"/>
    </source>
</evidence>
<feature type="region of interest" description="Disordered" evidence="1">
    <location>
        <begin position="97"/>
        <end position="126"/>
    </location>
</feature>
<dbReference type="Proteomes" id="UP000433483">
    <property type="component" value="Unassembled WGS sequence"/>
</dbReference>
<dbReference type="EMBL" id="QXGE01001121">
    <property type="protein sequence ID" value="KAE9297495.1"/>
    <property type="molecule type" value="Genomic_DNA"/>
</dbReference>
<sequence>MHPQAAGAHHAGTEFAAALLGSERTDASEYLTPQQYRLMVQETDQARDDAMAAQNLADSARVRAAAVEASATRSEQGRREMIERLRDLKLLVCGVPRSSTHSRQEQGLWPTRRQRRQRSGSDYCRPRTLSLRRRNRRRNVRLEAPNVKRRVKSHSGRNV</sequence>
<evidence type="ECO:0000313" key="10">
    <source>
        <dbReference type="Proteomes" id="UP000437068"/>
    </source>
</evidence>
<dbReference type="Proteomes" id="UP000437068">
    <property type="component" value="Unassembled WGS sequence"/>
</dbReference>
<protein>
    <submittedName>
        <fullName evidence="6">Uncharacterized protein</fullName>
    </submittedName>
</protein>
<evidence type="ECO:0000313" key="13">
    <source>
        <dbReference type="Proteomes" id="UP000441208"/>
    </source>
</evidence>
<evidence type="ECO:0000313" key="9">
    <source>
        <dbReference type="Proteomes" id="UP000433483"/>
    </source>
</evidence>
<reference evidence="9 10" key="1">
    <citation type="submission" date="2018-08" db="EMBL/GenBank/DDBJ databases">
        <title>Genomic investigation of the strawberry pathogen Phytophthora fragariae indicates pathogenicity is determined by transcriptional variation in three key races.</title>
        <authorList>
            <person name="Adams T.M."/>
            <person name="Armitage A.D."/>
            <person name="Sobczyk M.K."/>
            <person name="Bates H.J."/>
            <person name="Dunwell J.M."/>
            <person name="Nellist C.F."/>
            <person name="Harrison R.J."/>
        </authorList>
    </citation>
    <scope>NUCLEOTIDE SEQUENCE [LARGE SCALE GENOMIC DNA]</scope>
    <source>
        <strain evidence="8 10">A4</strain>
        <strain evidence="7 11">BC-1</strain>
        <strain evidence="6 9">NOV-27</strain>
        <strain evidence="5 12">NOV-5</strain>
        <strain evidence="4 13">NOV-71</strain>
        <strain evidence="3 15">ONT-3</strain>
        <strain evidence="2 14">SCRP245</strain>
    </source>
</reference>
<dbReference type="EMBL" id="QXGD01001196">
    <property type="protein sequence ID" value="KAE9212164.1"/>
    <property type="molecule type" value="Genomic_DNA"/>
</dbReference>
<evidence type="ECO:0000313" key="12">
    <source>
        <dbReference type="Proteomes" id="UP000440732"/>
    </source>
</evidence>
<evidence type="ECO:0000313" key="4">
    <source>
        <dbReference type="EMBL" id="KAE9095907.1"/>
    </source>
</evidence>
<evidence type="ECO:0000256" key="1">
    <source>
        <dbReference type="SAM" id="MobiDB-lite"/>
    </source>
</evidence>
<evidence type="ECO:0000313" key="3">
    <source>
        <dbReference type="EMBL" id="KAE9095517.1"/>
    </source>
</evidence>
<evidence type="ECO:0000313" key="8">
    <source>
        <dbReference type="EMBL" id="KAE9297495.1"/>
    </source>
</evidence>
<keyword evidence="9" id="KW-1185">Reference proteome</keyword>
<evidence type="ECO:0000313" key="6">
    <source>
        <dbReference type="EMBL" id="KAE9195958.1"/>
    </source>
</evidence>
<dbReference type="Proteomes" id="UP000441208">
    <property type="component" value="Unassembled WGS sequence"/>
</dbReference>
<gene>
    <name evidence="8" type="ORF">PF001_g16375</name>
    <name evidence="7" type="ORF">PF002_g18325</name>
    <name evidence="6" type="ORF">PF005_g17068</name>
    <name evidence="5" type="ORF">PF006_g16061</name>
    <name evidence="4" type="ORF">PF007_g17211</name>
    <name evidence="3" type="ORF">PF010_g16680</name>
    <name evidence="2" type="ORF">PF011_g15981</name>
</gene>
<dbReference type="EMBL" id="QXGA01001095">
    <property type="protein sequence ID" value="KAE9129273.1"/>
    <property type="molecule type" value="Genomic_DNA"/>
</dbReference>
<dbReference type="Proteomes" id="UP000460718">
    <property type="component" value="Unassembled WGS sequence"/>
</dbReference>
<evidence type="ECO:0000313" key="7">
    <source>
        <dbReference type="EMBL" id="KAE9212164.1"/>
    </source>
</evidence>
<organism evidence="6 9">
    <name type="scientific">Phytophthora fragariae</name>
    <dbReference type="NCBI Taxonomy" id="53985"/>
    <lineage>
        <taxon>Eukaryota</taxon>
        <taxon>Sar</taxon>
        <taxon>Stramenopiles</taxon>
        <taxon>Oomycota</taxon>
        <taxon>Peronosporomycetes</taxon>
        <taxon>Peronosporales</taxon>
        <taxon>Peronosporaceae</taxon>
        <taxon>Phytophthora</taxon>
    </lineage>
</organism>
<dbReference type="EMBL" id="QXFX01001157">
    <property type="protein sequence ID" value="KAE9095517.1"/>
    <property type="molecule type" value="Genomic_DNA"/>
</dbReference>
<evidence type="ECO:0000313" key="11">
    <source>
        <dbReference type="Proteomes" id="UP000440367"/>
    </source>
</evidence>
<evidence type="ECO:0000313" key="14">
    <source>
        <dbReference type="Proteomes" id="UP000460718"/>
    </source>
</evidence>
<name>A0A6A3XBK3_9STRA</name>
<dbReference type="AlphaFoldDB" id="A0A6A3XBK3"/>
<dbReference type="Proteomes" id="UP000488956">
    <property type="component" value="Unassembled WGS sequence"/>
</dbReference>
<comment type="caution">
    <text evidence="6">The sequence shown here is derived from an EMBL/GenBank/DDBJ whole genome shotgun (WGS) entry which is preliminary data.</text>
</comment>
<dbReference type="EMBL" id="QXGB01001155">
    <property type="protein sequence ID" value="KAE9195958.1"/>
    <property type="molecule type" value="Genomic_DNA"/>
</dbReference>
<evidence type="ECO:0000313" key="15">
    <source>
        <dbReference type="Proteomes" id="UP000488956"/>
    </source>
</evidence>
<dbReference type="EMBL" id="QXFW01001117">
    <property type="protein sequence ID" value="KAE8996256.1"/>
    <property type="molecule type" value="Genomic_DNA"/>
</dbReference>